<reference evidence="7 8" key="1">
    <citation type="submission" date="2023-03" db="EMBL/GenBank/DDBJ databases">
        <title>Roseibium porphyridii sp. nov. and Roseibium rhodosorbium sp. nov. isolated from marine algae, Porphyridium cruentum and Rhodosorus marinus, respectively.</title>
        <authorList>
            <person name="Lee M.W."/>
            <person name="Choi B.J."/>
            <person name="Lee J.K."/>
            <person name="Choi D.G."/>
            <person name="Baek J.H."/>
            <person name="Bayburt H."/>
            <person name="Kim J.M."/>
            <person name="Han D.M."/>
            <person name="Kim K.H."/>
            <person name="Jeon C.O."/>
        </authorList>
    </citation>
    <scope>NUCLEOTIDE SEQUENCE [LARGE SCALE GENOMIC DNA]</scope>
    <source>
        <strain evidence="7 8">KMA01</strain>
    </source>
</reference>
<evidence type="ECO:0000256" key="1">
    <source>
        <dbReference type="ARBA" id="ARBA00004370"/>
    </source>
</evidence>
<dbReference type="NCBIfam" id="NF033779">
    <property type="entry name" value="Tim44_TimA_adap"/>
    <property type="match status" value="1"/>
</dbReference>
<comment type="similarity">
    <text evidence="2">Belongs to the Tim44 family.</text>
</comment>
<dbReference type="InterPro" id="IPR016985">
    <property type="entry name" value="UCP031890_Tim44-rel"/>
</dbReference>
<feature type="domain" description="Tim44-like" evidence="6">
    <location>
        <begin position="95"/>
        <end position="241"/>
    </location>
</feature>
<evidence type="ECO:0000259" key="6">
    <source>
        <dbReference type="SMART" id="SM00978"/>
    </source>
</evidence>
<name>A0ABY8F3P3_9HYPH</name>
<feature type="compositionally biased region" description="Basic and acidic residues" evidence="5">
    <location>
        <begin position="32"/>
        <end position="48"/>
    </location>
</feature>
<evidence type="ECO:0000256" key="2">
    <source>
        <dbReference type="ARBA" id="ARBA00009597"/>
    </source>
</evidence>
<evidence type="ECO:0000313" key="8">
    <source>
        <dbReference type="Proteomes" id="UP001209803"/>
    </source>
</evidence>
<proteinExistence type="inferred from homology"/>
<dbReference type="EMBL" id="CP120863">
    <property type="protein sequence ID" value="WFE90101.1"/>
    <property type="molecule type" value="Genomic_DNA"/>
</dbReference>
<evidence type="ECO:0000256" key="5">
    <source>
        <dbReference type="SAM" id="MobiDB-lite"/>
    </source>
</evidence>
<dbReference type="Gene3D" id="3.10.450.240">
    <property type="match status" value="1"/>
</dbReference>
<dbReference type="Pfam" id="PF04280">
    <property type="entry name" value="Tim44"/>
    <property type="match status" value="1"/>
</dbReference>
<organism evidence="7 8">
    <name type="scientific">Roseibium porphyridii</name>
    <dbReference type="NCBI Taxonomy" id="2866279"/>
    <lineage>
        <taxon>Bacteria</taxon>
        <taxon>Pseudomonadati</taxon>
        <taxon>Pseudomonadota</taxon>
        <taxon>Alphaproteobacteria</taxon>
        <taxon>Hyphomicrobiales</taxon>
        <taxon>Stappiaceae</taxon>
        <taxon>Roseibium</taxon>
    </lineage>
</organism>
<dbReference type="SMART" id="SM00978">
    <property type="entry name" value="Tim44"/>
    <property type="match status" value="1"/>
</dbReference>
<feature type="compositionally biased region" description="Low complexity" evidence="5">
    <location>
        <begin position="62"/>
        <end position="79"/>
    </location>
</feature>
<dbReference type="PIRSF" id="PIRSF031890">
    <property type="entry name" value="UCP031890_transporter_Tim44"/>
    <property type="match status" value="1"/>
</dbReference>
<evidence type="ECO:0000256" key="4">
    <source>
        <dbReference type="ARBA" id="ARBA00023136"/>
    </source>
</evidence>
<protein>
    <submittedName>
        <fullName evidence="7">Tim44/TimA family putative adaptor protein</fullName>
    </submittedName>
</protein>
<dbReference type="SUPFAM" id="SSF54427">
    <property type="entry name" value="NTF2-like"/>
    <property type="match status" value="1"/>
</dbReference>
<evidence type="ECO:0000313" key="7">
    <source>
        <dbReference type="EMBL" id="WFE90101.1"/>
    </source>
</evidence>
<dbReference type="RefSeq" id="WP_265679934.1">
    <property type="nucleotide sequence ID" value="NZ_CP120863.1"/>
</dbReference>
<keyword evidence="4" id="KW-0472">Membrane</keyword>
<dbReference type="InterPro" id="IPR039544">
    <property type="entry name" value="Tim44-like"/>
</dbReference>
<accession>A0ABY8F3P3</accession>
<feature type="region of interest" description="Disordered" evidence="5">
    <location>
        <begin position="32"/>
        <end position="79"/>
    </location>
</feature>
<dbReference type="Proteomes" id="UP001209803">
    <property type="component" value="Chromosome"/>
</dbReference>
<comment type="subcellular location">
    <subcellularLocation>
        <location evidence="1">Membrane</location>
    </subcellularLocation>
</comment>
<gene>
    <name evidence="7" type="ORF">K1718_01765</name>
</gene>
<sequence>MNEIFDPLNLLLMGLAVFILFRLRSVLGKRTGNERPPFDPYSKPEQKPGDQVNGGDQDNVIPMPGQTQQQPEQMEQPAAGGEVVIDKVAPEGSALNSALKQILSVDRSFEPEPFLEGARAAYEMIVMAFADGDKKALKNLLSHEVYEGFVAAIEDREKRGETVDSTFIGIDKAEIVEAALKDATAQVTVKIHSQMISATRDKDGEVVDGDPTKVSEVVDIWTFARDTSSRDPNWKLVATESAE</sequence>
<dbReference type="PANTHER" id="PTHR10721">
    <property type="entry name" value="MITOCHONDRIAL IMPORT INNER MEMBRANE TRANSLOCASE SUBUNIT TIM44"/>
    <property type="match status" value="1"/>
</dbReference>
<dbReference type="InterPro" id="IPR007379">
    <property type="entry name" value="Tim44-like_dom"/>
</dbReference>
<evidence type="ECO:0000256" key="3">
    <source>
        <dbReference type="ARBA" id="ARBA00022946"/>
    </source>
</evidence>
<dbReference type="InterPro" id="IPR032710">
    <property type="entry name" value="NTF2-like_dom_sf"/>
</dbReference>
<dbReference type="PANTHER" id="PTHR10721:SF1">
    <property type="entry name" value="MITOCHONDRIAL IMPORT INNER MEMBRANE TRANSLOCASE SUBUNIT TIM44"/>
    <property type="match status" value="1"/>
</dbReference>
<keyword evidence="3" id="KW-0809">Transit peptide</keyword>
<keyword evidence="8" id="KW-1185">Reference proteome</keyword>